<feature type="compositionally biased region" description="Polar residues" evidence="1">
    <location>
        <begin position="605"/>
        <end position="616"/>
    </location>
</feature>
<sequence length="884" mass="98157">MTTRRAASKAATITSEGSTTSADSRRSSLADSTLVVGGDDIDSSRPAKRARRTSVATENRPVTRRQKARSQEPTRSPEKSSPDSLAPELPTIEEPDDRDDHNERSVMNGAGAGDQDGFASEADQKLSPLPKRRGRKPKPKTVTASVSRVQELTRPWEQEIGTDHEGSNAPSRANSRAPDRVAKPRMPGRRRAPHADSSIEADLRRQLHLRLAYRSVAKALKPLLAELSQRDIDALEDDEEAHQQGEEYTAVMAELNARLQSRLATLEVERRIKTDFRVKWHETQKDELRRRFSDIIEVLKDDYHTKAEKSLLELFREIEREIDADATEDEDSIVGPQHGRTSNANPTGRLDHKFDSRSRFFLTTQRLGDERQKQIAMQNLQRDFIVAEDHDETAEELEAPYENEYPSGFGLASFVRREHATNLLNMKALVLAAEAVKDGQYPEEQIHPVLPNEEAMGLQVLADLVGSQPPIVLPTRTQSRIQTPPPVVVKLEPDDVNCTGIELRGGDGDVVDLTTPQRNRRESSQDIFSALEQNLNLAYLSPQKTVKLEEDYTSHTTVSPTKQEYQQRQSEQSPIPSPKNRTAAVNAQAGSQMPGLQIPGLQSVKQLQKPRQQNMIGSEVPTRATEASQTSQNGNAANSGENMPTSPGHGSQPDTRPAQPSAAGTTRPEPRPLPVLTDARHSPGPTAPTSRWDYLYEQSRGGSRNDVGTIERLSLPAKSASDRRLSESAHSSANQHGDVNQATMPTHRRNMSIPAKVSSPIPFLRRSQNLLLQAQIARARGVYHRSETTLRQEAGKEDNFGTRTQHLALALLLHCPSIAGCLLSLTLLSPDHPPEPHTNINHFTLQAHHTTQSIHNLKLHILGLIKDPRHQILGNNINNNRRPL</sequence>
<feature type="compositionally biased region" description="Polar residues" evidence="1">
    <location>
        <begin position="625"/>
        <end position="654"/>
    </location>
</feature>
<dbReference type="Proteomes" id="UP000316270">
    <property type="component" value="Chromosome 16"/>
</dbReference>
<dbReference type="AlphaFoldDB" id="A0A517LMR7"/>
<feature type="region of interest" description="Disordered" evidence="1">
    <location>
        <begin position="605"/>
        <end position="746"/>
    </location>
</feature>
<feature type="compositionally biased region" description="Basic and acidic residues" evidence="1">
    <location>
        <begin position="69"/>
        <end position="81"/>
    </location>
</feature>
<feature type="compositionally biased region" description="Polar residues" evidence="1">
    <location>
        <begin position="1"/>
        <end position="17"/>
    </location>
</feature>
<protein>
    <submittedName>
        <fullName evidence="2">Uncharacterized protein</fullName>
    </submittedName>
</protein>
<gene>
    <name evidence="2" type="ORF">FKW77_004915</name>
</gene>
<proteinExistence type="predicted"/>
<dbReference type="OrthoDB" id="4188028at2759"/>
<dbReference type="EMBL" id="CP042200">
    <property type="protein sequence ID" value="QDS76939.1"/>
    <property type="molecule type" value="Genomic_DNA"/>
</dbReference>
<evidence type="ECO:0000256" key="1">
    <source>
        <dbReference type="SAM" id="MobiDB-lite"/>
    </source>
</evidence>
<feature type="region of interest" description="Disordered" evidence="1">
    <location>
        <begin position="1"/>
        <end position="199"/>
    </location>
</feature>
<organism evidence="2 3">
    <name type="scientific">Venturia effusa</name>
    <dbReference type="NCBI Taxonomy" id="50376"/>
    <lineage>
        <taxon>Eukaryota</taxon>
        <taxon>Fungi</taxon>
        <taxon>Dikarya</taxon>
        <taxon>Ascomycota</taxon>
        <taxon>Pezizomycotina</taxon>
        <taxon>Dothideomycetes</taxon>
        <taxon>Pleosporomycetidae</taxon>
        <taxon>Venturiales</taxon>
        <taxon>Venturiaceae</taxon>
        <taxon>Venturia</taxon>
    </lineage>
</organism>
<feature type="region of interest" description="Disordered" evidence="1">
    <location>
        <begin position="326"/>
        <end position="350"/>
    </location>
</feature>
<reference evidence="2 3" key="1">
    <citation type="submission" date="2019-07" db="EMBL/GenBank/DDBJ databases">
        <title>Finished genome of Venturia effusa.</title>
        <authorList>
            <person name="Young C.A."/>
            <person name="Cox M.P."/>
            <person name="Ganley A.R.D."/>
            <person name="David W.J."/>
        </authorList>
    </citation>
    <scope>NUCLEOTIDE SEQUENCE [LARGE SCALE GENOMIC DNA]</scope>
    <source>
        <strain evidence="3">albino</strain>
    </source>
</reference>
<feature type="compositionally biased region" description="Basic residues" evidence="1">
    <location>
        <begin position="130"/>
        <end position="139"/>
    </location>
</feature>
<keyword evidence="3" id="KW-1185">Reference proteome</keyword>
<name>A0A517LMR7_9PEZI</name>
<feature type="compositionally biased region" description="Basic and acidic residues" evidence="1">
    <location>
        <begin position="154"/>
        <end position="166"/>
    </location>
</feature>
<feature type="compositionally biased region" description="Polar residues" evidence="1">
    <location>
        <begin position="728"/>
        <end position="744"/>
    </location>
</feature>
<evidence type="ECO:0000313" key="2">
    <source>
        <dbReference type="EMBL" id="QDS76939.1"/>
    </source>
</evidence>
<accession>A0A517LMR7</accession>
<feature type="compositionally biased region" description="Polar residues" evidence="1">
    <location>
        <begin position="554"/>
        <end position="587"/>
    </location>
</feature>
<dbReference type="STRING" id="50376.A0A517LMR7"/>
<evidence type="ECO:0000313" key="3">
    <source>
        <dbReference type="Proteomes" id="UP000316270"/>
    </source>
</evidence>
<feature type="region of interest" description="Disordered" evidence="1">
    <location>
        <begin position="551"/>
        <end position="587"/>
    </location>
</feature>